<dbReference type="SUPFAM" id="SSF53448">
    <property type="entry name" value="Nucleotide-diphospho-sugar transferases"/>
    <property type="match status" value="1"/>
</dbReference>
<keyword evidence="10" id="KW-0812">Transmembrane</keyword>
<keyword evidence="8" id="KW-0548">Nucleotidyltransferase</keyword>
<evidence type="ECO:0000256" key="4">
    <source>
        <dbReference type="ARBA" id="ARBA00012504"/>
    </source>
</evidence>
<comment type="catalytic activity">
    <reaction evidence="1">
        <text>1D-myo-inositol 3-phosphate + CTP + H(+) = CDP-1L-myo-inositol + diphosphate</text>
        <dbReference type="Rhea" id="RHEA:30647"/>
        <dbReference type="ChEBI" id="CHEBI:15378"/>
        <dbReference type="ChEBI" id="CHEBI:33019"/>
        <dbReference type="ChEBI" id="CHEBI:37563"/>
        <dbReference type="ChEBI" id="CHEBI:58401"/>
        <dbReference type="ChEBI" id="CHEBI:62573"/>
        <dbReference type="EC" id="2.7.7.74"/>
    </reaction>
</comment>
<evidence type="ECO:0000256" key="7">
    <source>
        <dbReference type="ARBA" id="ARBA00022679"/>
    </source>
</evidence>
<gene>
    <name evidence="12" type="ORF">METZ01_LOCUS96111</name>
</gene>
<reference evidence="12" key="1">
    <citation type="submission" date="2018-05" db="EMBL/GenBank/DDBJ databases">
        <authorList>
            <person name="Lanie J.A."/>
            <person name="Ng W.-L."/>
            <person name="Kazmierczak K.M."/>
            <person name="Andrzejewski T.M."/>
            <person name="Davidsen T.M."/>
            <person name="Wayne K.J."/>
            <person name="Tettelin H."/>
            <person name="Glass J.I."/>
            <person name="Rusch D."/>
            <person name="Podicherti R."/>
            <person name="Tsui H.-C.T."/>
            <person name="Winkler M.E."/>
        </authorList>
    </citation>
    <scope>NUCLEOTIDE SEQUENCE</scope>
</reference>
<dbReference type="GO" id="GO:0016020">
    <property type="term" value="C:membrane"/>
    <property type="evidence" value="ECO:0007669"/>
    <property type="project" value="InterPro"/>
</dbReference>
<organism evidence="12">
    <name type="scientific">marine metagenome</name>
    <dbReference type="NCBI Taxonomy" id="408172"/>
    <lineage>
        <taxon>unclassified sequences</taxon>
        <taxon>metagenomes</taxon>
        <taxon>ecological metagenomes</taxon>
    </lineage>
</organism>
<feature type="domain" description="Nucleotidyl transferase" evidence="11">
    <location>
        <begin position="7"/>
        <end position="240"/>
    </location>
</feature>
<dbReference type="Pfam" id="PF01066">
    <property type="entry name" value="CDP-OH_P_transf"/>
    <property type="match status" value="1"/>
</dbReference>
<keyword evidence="10" id="KW-0472">Membrane</keyword>
<dbReference type="Gene3D" id="1.20.120.1760">
    <property type="match status" value="1"/>
</dbReference>
<feature type="transmembrane region" description="Helical" evidence="10">
    <location>
        <begin position="363"/>
        <end position="384"/>
    </location>
</feature>
<dbReference type="PANTHER" id="PTHR43584:SF8">
    <property type="entry name" value="N-ACETYLMURAMATE ALPHA-1-PHOSPHATE URIDYLYLTRANSFERASE"/>
    <property type="match status" value="1"/>
</dbReference>
<dbReference type="Pfam" id="PF00483">
    <property type="entry name" value="NTP_transferase"/>
    <property type="match status" value="1"/>
</dbReference>
<dbReference type="GO" id="GO:0016780">
    <property type="term" value="F:phosphotransferase activity, for other substituted phosphate groups"/>
    <property type="evidence" value="ECO:0007669"/>
    <property type="project" value="InterPro"/>
</dbReference>
<dbReference type="InterPro" id="IPR050065">
    <property type="entry name" value="GlmU-like"/>
</dbReference>
<dbReference type="EMBL" id="UINC01009656">
    <property type="protein sequence ID" value="SVA43257.1"/>
    <property type="molecule type" value="Genomic_DNA"/>
</dbReference>
<sequence>MKNIKTAVILAAGKGSRISNTANYVSKPLLKLYDMTLIERSIFNLNHKLNVKKFYIVTGYNHDAVHDFLEELKNKINVEINIVFANEWEKGNGASFLSISNIVKEDYVYVVMCDHLFNDSFFETIAEKNIENNKCYLAISKTLSQFNEFNDATKVKIKNGNISHIGKSIKAIDGFDTGFFVIASQIFKYIGNMSDEKSISLSHIMQKIADNNHLCCIEVPARSWLDIDTKEDLEKAKDFLFDAANSKSNDGPVSRYLNRPISNRITKQIANFPVKPNHISLVSFLLSLLAAIIIAFKGYSFLVLGALLAQLSSILDGCDGEVARLKNITSKYGGWFDQILDRYADLLLITGLTFHTYYLHQSLYVFLIGILAIGGSLILSYSAIVYDPASKNIQKFRMGRDVRIFIILIGSIANFPYVTLLFLALLMNIEVLRRLWVLKDKLDY</sequence>
<accession>A0A381VUG3</accession>
<dbReference type="PROSITE" id="PS00379">
    <property type="entry name" value="CDP_ALCOHOL_P_TRANSF"/>
    <property type="match status" value="1"/>
</dbReference>
<dbReference type="AlphaFoldDB" id="A0A381VUG3"/>
<evidence type="ECO:0000259" key="11">
    <source>
        <dbReference type="Pfam" id="PF00483"/>
    </source>
</evidence>
<dbReference type="InterPro" id="IPR005835">
    <property type="entry name" value="NTP_transferase_dom"/>
</dbReference>
<dbReference type="EC" id="2.7.8.34" evidence="5"/>
<feature type="transmembrane region" description="Helical" evidence="10">
    <location>
        <begin position="281"/>
        <end position="304"/>
    </location>
</feature>
<comment type="similarity">
    <text evidence="3">In the N-terminal section; belongs to the MobA family.</text>
</comment>
<evidence type="ECO:0000313" key="12">
    <source>
        <dbReference type="EMBL" id="SVA43257.1"/>
    </source>
</evidence>
<evidence type="ECO:0000256" key="8">
    <source>
        <dbReference type="ARBA" id="ARBA00022695"/>
    </source>
</evidence>
<evidence type="ECO:0000256" key="3">
    <source>
        <dbReference type="ARBA" id="ARBA00007897"/>
    </source>
</evidence>
<keyword evidence="7" id="KW-0808">Transferase</keyword>
<comment type="similarity">
    <text evidence="2">In the C-terminal section; belongs to the CDP-alcohol phosphatidyltransferase class-I family.</text>
</comment>
<dbReference type="InterPro" id="IPR000462">
    <property type="entry name" value="CDP-OH_P_trans"/>
</dbReference>
<protein>
    <recommendedName>
        <fullName evidence="6">Bifunctional IPC transferase and DIPP synthase</fullName>
        <ecNumber evidence="4">2.7.7.74</ecNumber>
        <ecNumber evidence="5">2.7.8.34</ecNumber>
    </recommendedName>
</protein>
<evidence type="ECO:0000256" key="9">
    <source>
        <dbReference type="ARBA" id="ARBA00049235"/>
    </source>
</evidence>
<evidence type="ECO:0000256" key="6">
    <source>
        <dbReference type="ARBA" id="ARBA00018322"/>
    </source>
</evidence>
<dbReference type="EC" id="2.7.7.74" evidence="4"/>
<evidence type="ECO:0000256" key="1">
    <source>
        <dbReference type="ARBA" id="ARBA00000729"/>
    </source>
</evidence>
<name>A0A381VUG3_9ZZZZ</name>
<proteinExistence type="inferred from homology"/>
<dbReference type="GO" id="GO:0016779">
    <property type="term" value="F:nucleotidyltransferase activity"/>
    <property type="evidence" value="ECO:0007669"/>
    <property type="project" value="UniProtKB-KW"/>
</dbReference>
<comment type="catalytic activity">
    <reaction evidence="9">
        <text>CDP-1L-myo-inositol + 1D-myo-inositol 3-phosphate = bis(1L-myo-inositol) 3,1'-phosphate 1-phosphate + CMP + H(+)</text>
        <dbReference type="Rhea" id="RHEA:31327"/>
        <dbReference type="ChEBI" id="CHEBI:15378"/>
        <dbReference type="ChEBI" id="CHEBI:58401"/>
        <dbReference type="ChEBI" id="CHEBI:60377"/>
        <dbReference type="ChEBI" id="CHEBI:62573"/>
        <dbReference type="ChEBI" id="CHEBI:62576"/>
        <dbReference type="EC" id="2.7.8.34"/>
    </reaction>
</comment>
<evidence type="ECO:0000256" key="2">
    <source>
        <dbReference type="ARBA" id="ARBA00006982"/>
    </source>
</evidence>
<dbReference type="PANTHER" id="PTHR43584">
    <property type="entry name" value="NUCLEOTIDYL TRANSFERASE"/>
    <property type="match status" value="1"/>
</dbReference>
<dbReference type="GO" id="GO:0008654">
    <property type="term" value="P:phospholipid biosynthetic process"/>
    <property type="evidence" value="ECO:0007669"/>
    <property type="project" value="InterPro"/>
</dbReference>
<evidence type="ECO:0000256" key="5">
    <source>
        <dbReference type="ARBA" id="ARBA00013268"/>
    </source>
</evidence>
<keyword evidence="10" id="KW-1133">Transmembrane helix</keyword>
<evidence type="ECO:0000256" key="10">
    <source>
        <dbReference type="SAM" id="Phobius"/>
    </source>
</evidence>
<feature type="transmembrane region" description="Helical" evidence="10">
    <location>
        <begin position="404"/>
        <end position="426"/>
    </location>
</feature>
<dbReference type="Gene3D" id="3.90.550.10">
    <property type="entry name" value="Spore Coat Polysaccharide Biosynthesis Protein SpsA, Chain A"/>
    <property type="match status" value="1"/>
</dbReference>
<dbReference type="InterPro" id="IPR029044">
    <property type="entry name" value="Nucleotide-diphossugar_trans"/>
</dbReference>
<dbReference type="InterPro" id="IPR043130">
    <property type="entry name" value="CDP-OH_PTrfase_TM_dom"/>
</dbReference>
<dbReference type="InterPro" id="IPR048254">
    <property type="entry name" value="CDP_ALCOHOL_P_TRANSF_CS"/>
</dbReference>